<dbReference type="AlphaFoldDB" id="A0A285URK2"/>
<dbReference type="EMBL" id="OBQC01000020">
    <property type="protein sequence ID" value="SOC44403.1"/>
    <property type="molecule type" value="Genomic_DNA"/>
</dbReference>
<gene>
    <name evidence="1" type="ORF">SAMN05877842_1208</name>
</gene>
<reference evidence="2" key="1">
    <citation type="submission" date="2017-08" db="EMBL/GenBank/DDBJ databases">
        <authorList>
            <person name="Varghese N."/>
            <person name="Submissions S."/>
        </authorList>
    </citation>
    <scope>NUCLEOTIDE SEQUENCE [LARGE SCALE GENOMIC DNA]</scope>
    <source>
        <strain evidence="2">JC23</strain>
    </source>
</reference>
<dbReference type="OrthoDB" id="9876285at2"/>
<keyword evidence="2" id="KW-1185">Reference proteome</keyword>
<dbReference type="RefSeq" id="WP_097151087.1">
    <property type="nucleotide sequence ID" value="NZ_OBQC01000020.1"/>
</dbReference>
<proteinExistence type="predicted"/>
<accession>A0A285URK2</accession>
<organism evidence="1 2">
    <name type="scientific">Ureibacillus acetophenoni</name>
    <dbReference type="NCBI Taxonomy" id="614649"/>
    <lineage>
        <taxon>Bacteria</taxon>
        <taxon>Bacillati</taxon>
        <taxon>Bacillota</taxon>
        <taxon>Bacilli</taxon>
        <taxon>Bacillales</taxon>
        <taxon>Caryophanaceae</taxon>
        <taxon>Ureibacillus</taxon>
    </lineage>
</organism>
<sequence length="59" mass="6993">MFIELTLSNGTKTLFNTRHIVHVWEEKGPDYNSAIETVLDTDGSYFFIKEYYEDIKKML</sequence>
<evidence type="ECO:0000313" key="1">
    <source>
        <dbReference type="EMBL" id="SOC44403.1"/>
    </source>
</evidence>
<name>A0A285URK2_9BACL</name>
<protein>
    <submittedName>
        <fullName evidence="1">Uncharacterized protein</fullName>
    </submittedName>
</protein>
<dbReference type="Proteomes" id="UP000219252">
    <property type="component" value="Unassembled WGS sequence"/>
</dbReference>
<evidence type="ECO:0000313" key="2">
    <source>
        <dbReference type="Proteomes" id="UP000219252"/>
    </source>
</evidence>